<name>A0A939IVQ1_9CORY</name>
<keyword evidence="2" id="KW-1185">Reference proteome</keyword>
<dbReference type="AlphaFoldDB" id="A0A939IVQ1"/>
<proteinExistence type="predicted"/>
<evidence type="ECO:0000313" key="2">
    <source>
        <dbReference type="Proteomes" id="UP000664332"/>
    </source>
</evidence>
<comment type="caution">
    <text evidence="1">The sequence shown here is derived from an EMBL/GenBank/DDBJ whole genome shotgun (WGS) entry which is preliminary data.</text>
</comment>
<gene>
    <name evidence="1" type="ORF">JZY06_07560</name>
</gene>
<sequence length="158" mass="17038">MTVLAPVPGSAHLKLVDSPQLPPPATARPGTAVARTMASPRSFGPCPVDRDTFGWMCRKIVLCVETAAGTRPLTMMDRPEFGAAVRREVVIQVNTARRPDTPVSMLSCHVQAVPGTSRYEVAGSLRCGTKRQAFCGYFVASSDRRISTKLQLAGLRIL</sequence>
<dbReference type="Proteomes" id="UP000664332">
    <property type="component" value="Unassembled WGS sequence"/>
</dbReference>
<reference evidence="1" key="1">
    <citation type="submission" date="2021-03" db="EMBL/GenBank/DDBJ databases">
        <authorList>
            <person name="Sun Q."/>
        </authorList>
    </citation>
    <scope>NUCLEOTIDE SEQUENCE</scope>
    <source>
        <strain evidence="1">CCM 8862</strain>
    </source>
</reference>
<dbReference type="RefSeq" id="WP_207278954.1">
    <property type="nucleotide sequence ID" value="NZ_JAFLEQ010000014.1"/>
</dbReference>
<dbReference type="EMBL" id="JAFLEQ010000014">
    <property type="protein sequence ID" value="MBN9644466.1"/>
    <property type="molecule type" value="Genomic_DNA"/>
</dbReference>
<accession>A0A939IVQ1</accession>
<organism evidence="1 2">
    <name type="scientific">Corynebacterium mendelii</name>
    <dbReference type="NCBI Taxonomy" id="2765362"/>
    <lineage>
        <taxon>Bacteria</taxon>
        <taxon>Bacillati</taxon>
        <taxon>Actinomycetota</taxon>
        <taxon>Actinomycetes</taxon>
        <taxon>Mycobacteriales</taxon>
        <taxon>Corynebacteriaceae</taxon>
        <taxon>Corynebacterium</taxon>
    </lineage>
</organism>
<evidence type="ECO:0000313" key="1">
    <source>
        <dbReference type="EMBL" id="MBN9644466.1"/>
    </source>
</evidence>
<protein>
    <submittedName>
        <fullName evidence="1">Uncharacterized protein</fullName>
    </submittedName>
</protein>